<evidence type="ECO:0000256" key="10">
    <source>
        <dbReference type="PROSITE-ProRule" id="PRU00175"/>
    </source>
</evidence>
<accession>A0AA39GXQ0</accession>
<dbReference type="GO" id="GO:0008270">
    <property type="term" value="F:zinc ion binding"/>
    <property type="evidence" value="ECO:0007669"/>
    <property type="project" value="UniProtKB-KW"/>
</dbReference>
<evidence type="ECO:0000259" key="12">
    <source>
        <dbReference type="PROSITE" id="PS50089"/>
    </source>
</evidence>
<dbReference type="InterPro" id="IPR001841">
    <property type="entry name" value="Znf_RING"/>
</dbReference>
<evidence type="ECO:0000256" key="7">
    <source>
        <dbReference type="ARBA" id="ARBA00022786"/>
    </source>
</evidence>
<evidence type="ECO:0000313" key="14">
    <source>
        <dbReference type="Proteomes" id="UP001175271"/>
    </source>
</evidence>
<evidence type="ECO:0000256" key="4">
    <source>
        <dbReference type="ARBA" id="ARBA00022723"/>
    </source>
</evidence>
<reference evidence="13" key="1">
    <citation type="submission" date="2023-06" db="EMBL/GenBank/DDBJ databases">
        <title>Genomic analysis of the entomopathogenic nematode Steinernema hermaphroditum.</title>
        <authorList>
            <person name="Schwarz E.M."/>
            <person name="Heppert J.K."/>
            <person name="Baniya A."/>
            <person name="Schwartz H.T."/>
            <person name="Tan C.-H."/>
            <person name="Antoshechkin I."/>
            <person name="Sternberg P.W."/>
            <person name="Goodrich-Blair H."/>
            <person name="Dillman A.R."/>
        </authorList>
    </citation>
    <scope>NUCLEOTIDE SEQUENCE</scope>
    <source>
        <strain evidence="13">PS9179</strain>
        <tissue evidence="13">Whole animal</tissue>
    </source>
</reference>
<name>A0AA39GXQ0_9BILA</name>
<keyword evidence="3" id="KW-0132">Cell division</keyword>
<keyword evidence="5 10" id="KW-0863">Zinc-finger</keyword>
<dbReference type="EMBL" id="JAUCMV010000005">
    <property type="protein sequence ID" value="KAK0395498.1"/>
    <property type="molecule type" value="Genomic_DNA"/>
</dbReference>
<comment type="caution">
    <text evidence="13">The sequence shown here is derived from an EMBL/GenBank/DDBJ whole genome shotgun (WGS) entry which is preliminary data.</text>
</comment>
<evidence type="ECO:0000256" key="3">
    <source>
        <dbReference type="ARBA" id="ARBA00022618"/>
    </source>
</evidence>
<dbReference type="PROSITE" id="PS50089">
    <property type="entry name" value="ZF_RING_2"/>
    <property type="match status" value="1"/>
</dbReference>
<keyword evidence="14" id="KW-1185">Reference proteome</keyword>
<feature type="compositionally biased region" description="Low complexity" evidence="11">
    <location>
        <begin position="1"/>
        <end position="14"/>
    </location>
</feature>
<comment type="similarity">
    <text evidence="1">Belongs to the RING-box family.</text>
</comment>
<keyword evidence="6" id="KW-0498">Mitosis</keyword>
<dbReference type="GO" id="GO:0005680">
    <property type="term" value="C:anaphase-promoting complex"/>
    <property type="evidence" value="ECO:0007669"/>
    <property type="project" value="InterPro"/>
</dbReference>
<dbReference type="InterPro" id="IPR051031">
    <property type="entry name" value="RING-box_E3_Ubiquitin_Ligase"/>
</dbReference>
<dbReference type="GO" id="GO:0061630">
    <property type="term" value="F:ubiquitin protein ligase activity"/>
    <property type="evidence" value="ECO:0007669"/>
    <property type="project" value="InterPro"/>
</dbReference>
<dbReference type="InterPro" id="IPR024991">
    <property type="entry name" value="RING-H2_APC11"/>
</dbReference>
<dbReference type="Pfam" id="PF12861">
    <property type="entry name" value="zf-ANAPC11"/>
    <property type="match status" value="1"/>
</dbReference>
<evidence type="ECO:0000256" key="1">
    <source>
        <dbReference type="ARBA" id="ARBA00009273"/>
    </source>
</evidence>
<evidence type="ECO:0000256" key="11">
    <source>
        <dbReference type="SAM" id="MobiDB-lite"/>
    </source>
</evidence>
<evidence type="ECO:0000256" key="5">
    <source>
        <dbReference type="ARBA" id="ARBA00022771"/>
    </source>
</evidence>
<dbReference type="SUPFAM" id="SSF57850">
    <property type="entry name" value="RING/U-box"/>
    <property type="match status" value="1"/>
</dbReference>
<keyword evidence="8" id="KW-0862">Zinc</keyword>
<dbReference type="GO" id="GO:0097602">
    <property type="term" value="F:cullin family protein binding"/>
    <property type="evidence" value="ECO:0007669"/>
    <property type="project" value="InterPro"/>
</dbReference>
<keyword evidence="7" id="KW-0833">Ubl conjugation pathway</keyword>
<dbReference type="GO" id="GO:0051301">
    <property type="term" value="P:cell division"/>
    <property type="evidence" value="ECO:0007669"/>
    <property type="project" value="UniProtKB-KW"/>
</dbReference>
<sequence>MSNSSNSTNGQSNQETEFTLDQEFSPLSISSPDSYSGASGAQQAGEMNRNPLPPLDSSFLSSRPDRPGALFGFPGPSTSGSQPVLFTDTPPGFIAMDSPFRNRSTLQRTQETKTKLATPAKNEPPEPFELPTKTQMKIKIRRFVGVAEWKWIRKSTDDSCGICLQVFEACCVDCKVPGEKCPLVEGSCTHSFHAHCIDRWIRSQQTEAQRDNVGVIRKQCPLCRQDWVAKKDLSGRAGAR</sequence>
<organism evidence="13 14">
    <name type="scientific">Steinernema hermaphroditum</name>
    <dbReference type="NCBI Taxonomy" id="289476"/>
    <lineage>
        <taxon>Eukaryota</taxon>
        <taxon>Metazoa</taxon>
        <taxon>Ecdysozoa</taxon>
        <taxon>Nematoda</taxon>
        <taxon>Chromadorea</taxon>
        <taxon>Rhabditida</taxon>
        <taxon>Tylenchina</taxon>
        <taxon>Panagrolaimomorpha</taxon>
        <taxon>Strongyloidoidea</taxon>
        <taxon>Steinernematidae</taxon>
        <taxon>Steinernema</taxon>
    </lineage>
</organism>
<dbReference type="CDD" id="cd16456">
    <property type="entry name" value="RING-H2_APC11"/>
    <property type="match status" value="1"/>
</dbReference>
<evidence type="ECO:0000256" key="9">
    <source>
        <dbReference type="ARBA" id="ARBA00023306"/>
    </source>
</evidence>
<keyword evidence="4" id="KW-0479">Metal-binding</keyword>
<dbReference type="Gene3D" id="3.30.40.10">
    <property type="entry name" value="Zinc/RING finger domain, C3HC4 (zinc finger)"/>
    <property type="match status" value="1"/>
</dbReference>
<protein>
    <recommendedName>
        <fullName evidence="2">Anaphase-promoting complex subunit 11</fullName>
    </recommendedName>
</protein>
<evidence type="ECO:0000256" key="6">
    <source>
        <dbReference type="ARBA" id="ARBA00022776"/>
    </source>
</evidence>
<evidence type="ECO:0000313" key="13">
    <source>
        <dbReference type="EMBL" id="KAK0395498.1"/>
    </source>
</evidence>
<proteinExistence type="inferred from homology"/>
<feature type="compositionally biased region" description="Low complexity" evidence="11">
    <location>
        <begin position="25"/>
        <end position="36"/>
    </location>
</feature>
<evidence type="ECO:0000256" key="8">
    <source>
        <dbReference type="ARBA" id="ARBA00022833"/>
    </source>
</evidence>
<dbReference type="PANTHER" id="PTHR11210">
    <property type="entry name" value="RING BOX"/>
    <property type="match status" value="1"/>
</dbReference>
<dbReference type="AlphaFoldDB" id="A0AA39GXQ0"/>
<dbReference type="InterPro" id="IPR013083">
    <property type="entry name" value="Znf_RING/FYVE/PHD"/>
</dbReference>
<dbReference type="Proteomes" id="UP001175271">
    <property type="component" value="Unassembled WGS sequence"/>
</dbReference>
<feature type="domain" description="RING-type" evidence="12">
    <location>
        <begin position="160"/>
        <end position="224"/>
    </location>
</feature>
<keyword evidence="9" id="KW-0131">Cell cycle</keyword>
<dbReference type="GO" id="GO:0031145">
    <property type="term" value="P:anaphase-promoting complex-dependent catabolic process"/>
    <property type="evidence" value="ECO:0007669"/>
    <property type="project" value="InterPro"/>
</dbReference>
<feature type="region of interest" description="Disordered" evidence="11">
    <location>
        <begin position="1"/>
        <end position="130"/>
    </location>
</feature>
<gene>
    <name evidence="13" type="ORF">QR680_001310</name>
</gene>
<evidence type="ECO:0000256" key="2">
    <source>
        <dbReference type="ARBA" id="ARBA00013928"/>
    </source>
</evidence>